<sequence>MDQATTLRKLLGQTRPVITPILGDMGFDYAACLARFILERHARQHQNALVFDASVAGLRQLLPADRRQDVIEFFKGRLNLEDQVVELADGQYLSPAMHGLSALAHNVDQVDVLLSRLHRLPVTCDRHFATLPYESWKLAAKLAPSSDWYWVVQPTANSVTRVFQAIRNTCGVDQNIHHRVIVAGVKGTDEADHVFANLLETTSGFLSQPLQYAGHLPALALGQPLSMMGREMMTAGRRVAKLVCALEEHALAE</sequence>
<organism evidence="1 2">
    <name type="scientific">Limnobacter humi</name>
    <dbReference type="NCBI Taxonomy" id="1778671"/>
    <lineage>
        <taxon>Bacteria</taxon>
        <taxon>Pseudomonadati</taxon>
        <taxon>Pseudomonadota</taxon>
        <taxon>Betaproteobacteria</taxon>
        <taxon>Burkholderiales</taxon>
        <taxon>Burkholderiaceae</taxon>
        <taxon>Limnobacter</taxon>
    </lineage>
</organism>
<reference evidence="1 2" key="1">
    <citation type="submission" date="2022-07" db="EMBL/GenBank/DDBJ databases">
        <authorList>
            <person name="Xamxidin M."/>
            <person name="Wu M."/>
        </authorList>
    </citation>
    <scope>NUCLEOTIDE SEQUENCE [LARGE SCALE GENOMIC DNA]</scope>
    <source>
        <strain evidence="1 2">NBRC 111650</strain>
    </source>
</reference>
<dbReference type="EMBL" id="JANIGO010000004">
    <property type="protein sequence ID" value="MCQ8897374.1"/>
    <property type="molecule type" value="Genomic_DNA"/>
</dbReference>
<evidence type="ECO:0000313" key="2">
    <source>
        <dbReference type="Proteomes" id="UP001204142"/>
    </source>
</evidence>
<dbReference type="Proteomes" id="UP001204142">
    <property type="component" value="Unassembled WGS sequence"/>
</dbReference>
<gene>
    <name evidence="1" type="ORF">NQT62_13110</name>
</gene>
<keyword evidence="2" id="KW-1185">Reference proteome</keyword>
<proteinExistence type="predicted"/>
<name>A0ABT1WIZ4_9BURK</name>
<protein>
    <submittedName>
        <fullName evidence="1">Uncharacterized protein</fullName>
    </submittedName>
</protein>
<dbReference type="RefSeq" id="WP_256765169.1">
    <property type="nucleotide sequence ID" value="NZ_JANIGO010000004.1"/>
</dbReference>
<evidence type="ECO:0000313" key="1">
    <source>
        <dbReference type="EMBL" id="MCQ8897374.1"/>
    </source>
</evidence>
<comment type="caution">
    <text evidence="1">The sequence shown here is derived from an EMBL/GenBank/DDBJ whole genome shotgun (WGS) entry which is preliminary data.</text>
</comment>
<accession>A0ABT1WIZ4</accession>